<keyword evidence="7" id="KW-1185">Reference proteome</keyword>
<dbReference type="EMBL" id="LT598469">
    <property type="protein sequence ID" value="SCU99827.1"/>
    <property type="molecule type" value="Genomic_DNA"/>
</dbReference>
<dbReference type="InterPro" id="IPR039171">
    <property type="entry name" value="Cwc2/Slt11"/>
</dbReference>
<evidence type="ECO:0000256" key="3">
    <source>
        <dbReference type="ARBA" id="ARBA00025609"/>
    </source>
</evidence>
<dbReference type="PANTHER" id="PTHR14089">
    <property type="entry name" value="PRE-MRNA-SPLICING FACTOR RBM22"/>
    <property type="match status" value="1"/>
</dbReference>
<dbReference type="STRING" id="1230905.A0A1G4K7E1"/>
<sequence length="346" mass="38488">MDSPAICETCLGESDRITEAENGAQCKICTLPFTVYHFRDKSTDTVVRTLICLNCSKQRNVCQCCLLDLQWHIPVEVRDRIVSLLKGSEVATEEARNEMMKRFIALKNGDQHKLGGARITSDAAATDSALEQMKATLKRLGADKSDISGQKRGTPSRADSEDVNVMSVLKKLPIEGILEPAPSFFLYNIDPKLPEWAVVDAISSIVQTPHWRETSSNSVVVNHTAQCGGIRFKTQDLANIFFENVPSFQTPLGSKKGILVVQNSRIHVVAWPQFHRGALGSNYAECRKLASSLAKLVQKDLQRPETEAGELKSTGGTNTKSHKVTKKQHIKKDTKKRRNKRFTLEL</sequence>
<dbReference type="OrthoDB" id="10259600at2759"/>
<protein>
    <recommendedName>
        <fullName evidence="1">Pre-mRNA-splicing factor SLT11</fullName>
    </recommendedName>
</protein>
<dbReference type="GO" id="GO:0036002">
    <property type="term" value="F:pre-mRNA binding"/>
    <property type="evidence" value="ECO:0007669"/>
    <property type="project" value="TreeGrafter"/>
</dbReference>
<dbReference type="GO" id="GO:0000974">
    <property type="term" value="C:Prp19 complex"/>
    <property type="evidence" value="ECO:0007669"/>
    <property type="project" value="TreeGrafter"/>
</dbReference>
<feature type="region of interest" description="Disordered" evidence="4">
    <location>
        <begin position="304"/>
        <end position="346"/>
    </location>
</feature>
<dbReference type="GO" id="GO:0071006">
    <property type="term" value="C:U2-type catalytic step 1 spliceosome"/>
    <property type="evidence" value="ECO:0007669"/>
    <property type="project" value="TreeGrafter"/>
</dbReference>
<evidence type="ECO:0000256" key="4">
    <source>
        <dbReference type="SAM" id="MobiDB-lite"/>
    </source>
</evidence>
<evidence type="ECO:0000256" key="2">
    <source>
        <dbReference type="ARBA" id="ARBA00022884"/>
    </source>
</evidence>
<dbReference type="GO" id="GO:0017070">
    <property type="term" value="F:U6 snRNA binding"/>
    <property type="evidence" value="ECO:0007669"/>
    <property type="project" value="TreeGrafter"/>
</dbReference>
<feature type="domain" description="STL11/RBM22-like N-terminal" evidence="5">
    <location>
        <begin position="4"/>
        <end position="120"/>
    </location>
</feature>
<evidence type="ECO:0000259" key="5">
    <source>
        <dbReference type="Pfam" id="PF21369"/>
    </source>
</evidence>
<name>A0A1G4K7E1_9SACH</name>
<comment type="function">
    <text evidence="3">Involved in pre-mRNA splicing. Facilitates the cooperative formation of U2/U6 helix II in association with stem II in the spliceosome. Binds to RNA.</text>
</comment>
<dbReference type="InterPro" id="IPR048995">
    <property type="entry name" value="STL11/RBM22-like_N"/>
</dbReference>
<accession>A0A1G4K7E1</accession>
<proteinExistence type="predicted"/>
<reference evidence="6 7" key="1">
    <citation type="submission" date="2016-03" db="EMBL/GenBank/DDBJ databases">
        <authorList>
            <person name="Devillers H."/>
        </authorList>
    </citation>
    <scope>NUCLEOTIDE SEQUENCE [LARGE SCALE GENOMIC DNA]</scope>
    <source>
        <strain evidence="6">CBS 11717</strain>
    </source>
</reference>
<evidence type="ECO:0000313" key="7">
    <source>
        <dbReference type="Proteomes" id="UP000191024"/>
    </source>
</evidence>
<dbReference type="Proteomes" id="UP000191024">
    <property type="component" value="Chromosome G"/>
</dbReference>
<feature type="compositionally biased region" description="Basic residues" evidence="4">
    <location>
        <begin position="320"/>
        <end position="346"/>
    </location>
</feature>
<evidence type="ECO:0000313" key="6">
    <source>
        <dbReference type="EMBL" id="SCU99827.1"/>
    </source>
</evidence>
<evidence type="ECO:0000256" key="1">
    <source>
        <dbReference type="ARBA" id="ARBA00019060"/>
    </source>
</evidence>
<dbReference type="GO" id="GO:0071007">
    <property type="term" value="C:U2-type catalytic step 2 spliceosome"/>
    <property type="evidence" value="ECO:0007669"/>
    <property type="project" value="TreeGrafter"/>
</dbReference>
<organism evidence="6 7">
    <name type="scientific">Lachancea mirantina</name>
    <dbReference type="NCBI Taxonomy" id="1230905"/>
    <lineage>
        <taxon>Eukaryota</taxon>
        <taxon>Fungi</taxon>
        <taxon>Dikarya</taxon>
        <taxon>Ascomycota</taxon>
        <taxon>Saccharomycotina</taxon>
        <taxon>Saccharomycetes</taxon>
        <taxon>Saccharomycetales</taxon>
        <taxon>Saccharomycetaceae</taxon>
        <taxon>Lachancea</taxon>
    </lineage>
</organism>
<dbReference type="PANTHER" id="PTHR14089:SF6">
    <property type="entry name" value="PRE-MRNA-SPLICING FACTOR RBM22"/>
    <property type="match status" value="1"/>
</dbReference>
<gene>
    <name evidence="6" type="ORF">LAMI_0G01112G</name>
</gene>
<dbReference type="Pfam" id="PF21369">
    <property type="entry name" value="STL11_N"/>
    <property type="match status" value="1"/>
</dbReference>
<keyword evidence="2" id="KW-0694">RNA-binding</keyword>
<dbReference type="AlphaFoldDB" id="A0A1G4K7E1"/>